<evidence type="ECO:0000313" key="2">
    <source>
        <dbReference type="Proteomes" id="UP000683925"/>
    </source>
</evidence>
<dbReference type="EMBL" id="CAJJDP010000022">
    <property type="protein sequence ID" value="CAD8149749.1"/>
    <property type="molecule type" value="Genomic_DNA"/>
</dbReference>
<name>A0A8S1TFV6_PAROT</name>
<gene>
    <name evidence="1" type="ORF">POCTA_138.1.T0220386</name>
</gene>
<comment type="caution">
    <text evidence="1">The sequence shown here is derived from an EMBL/GenBank/DDBJ whole genome shotgun (WGS) entry which is preliminary data.</text>
</comment>
<evidence type="ECO:0000313" key="1">
    <source>
        <dbReference type="EMBL" id="CAD8149749.1"/>
    </source>
</evidence>
<organism evidence="1 2">
    <name type="scientific">Paramecium octaurelia</name>
    <dbReference type="NCBI Taxonomy" id="43137"/>
    <lineage>
        <taxon>Eukaryota</taxon>
        <taxon>Sar</taxon>
        <taxon>Alveolata</taxon>
        <taxon>Ciliophora</taxon>
        <taxon>Intramacronucleata</taxon>
        <taxon>Oligohymenophorea</taxon>
        <taxon>Peniculida</taxon>
        <taxon>Parameciidae</taxon>
        <taxon>Paramecium</taxon>
    </lineage>
</organism>
<keyword evidence="2" id="KW-1185">Reference proteome</keyword>
<dbReference type="Proteomes" id="UP000683925">
    <property type="component" value="Unassembled WGS sequence"/>
</dbReference>
<dbReference type="OMA" id="ITENNMM"/>
<protein>
    <submittedName>
        <fullName evidence="1">Uncharacterized protein</fullName>
    </submittedName>
</protein>
<sequence length="203" mass="23446">MLKLNYLKEPKDKNIQTNIKENECTDDKIDNKNSEACITQESCTQPFLQIQQHTQRSPFLNNEGIIYSSSELQSEINQFSSMEELSSKLNTYIDSYLQELRQPQSFLEQLSFKQSESYEEDSSEGLCQRIYSKFVSQINLSVIQSYDYISSIDEQQKDETPLSLSTPILNQEVSNLPDKNTSGSRKLCQDQFRLTCSYPLSQV</sequence>
<accession>A0A8S1TFV6</accession>
<dbReference type="AlphaFoldDB" id="A0A8S1TFV6"/>
<dbReference type="OrthoDB" id="306612at2759"/>
<proteinExistence type="predicted"/>
<reference evidence="1" key="1">
    <citation type="submission" date="2021-01" db="EMBL/GenBank/DDBJ databases">
        <authorList>
            <consortium name="Genoscope - CEA"/>
            <person name="William W."/>
        </authorList>
    </citation>
    <scope>NUCLEOTIDE SEQUENCE</scope>
</reference>